<sequence>MERVNKGLRLEVRTTFRHEMGGISIAGQFREAAEHNIPLLAVGCWLLAVGFWLYEQLIANSQKPGKLLNAAPPKGCLH</sequence>
<evidence type="ECO:0000256" key="1">
    <source>
        <dbReference type="SAM" id="Phobius"/>
    </source>
</evidence>
<name>A0ABY6GX01_9GAMM</name>
<keyword evidence="1" id="KW-1133">Transmembrane helix</keyword>
<organism evidence="2 3">
    <name type="scientific">Endozoicomonas euniceicola</name>
    <dbReference type="NCBI Taxonomy" id="1234143"/>
    <lineage>
        <taxon>Bacteria</taxon>
        <taxon>Pseudomonadati</taxon>
        <taxon>Pseudomonadota</taxon>
        <taxon>Gammaproteobacteria</taxon>
        <taxon>Oceanospirillales</taxon>
        <taxon>Endozoicomonadaceae</taxon>
        <taxon>Endozoicomonas</taxon>
    </lineage>
</organism>
<keyword evidence="1" id="KW-0812">Transmembrane</keyword>
<accession>A0ABY6GX01</accession>
<reference evidence="2" key="1">
    <citation type="submission" date="2022-10" db="EMBL/GenBank/DDBJ databases">
        <title>Completed Genome Sequence of two octocoral isolated bacterium, Endozoicomonas euniceicola EF212T and Endozoicomonas gorgoniicola PS125T.</title>
        <authorList>
            <person name="Chiou Y.-J."/>
            <person name="Chen Y.-H."/>
        </authorList>
    </citation>
    <scope>NUCLEOTIDE SEQUENCE</scope>
    <source>
        <strain evidence="2">EF212</strain>
    </source>
</reference>
<protein>
    <submittedName>
        <fullName evidence="2">Uncharacterized protein</fullName>
    </submittedName>
</protein>
<dbReference type="EMBL" id="CP103300">
    <property type="protein sequence ID" value="UYM17190.1"/>
    <property type="molecule type" value="Genomic_DNA"/>
</dbReference>
<keyword evidence="1" id="KW-0472">Membrane</keyword>
<dbReference type="RefSeq" id="WP_262599683.1">
    <property type="nucleotide sequence ID" value="NZ_CP103300.1"/>
</dbReference>
<gene>
    <name evidence="2" type="ORF">NX720_04500</name>
</gene>
<keyword evidence="3" id="KW-1185">Reference proteome</keyword>
<feature type="transmembrane region" description="Helical" evidence="1">
    <location>
        <begin position="37"/>
        <end position="54"/>
    </location>
</feature>
<evidence type="ECO:0000313" key="2">
    <source>
        <dbReference type="EMBL" id="UYM17190.1"/>
    </source>
</evidence>
<evidence type="ECO:0000313" key="3">
    <source>
        <dbReference type="Proteomes" id="UP001163255"/>
    </source>
</evidence>
<proteinExistence type="predicted"/>
<dbReference type="Proteomes" id="UP001163255">
    <property type="component" value="Chromosome"/>
</dbReference>